<keyword evidence="1" id="KW-0812">Transmembrane</keyword>
<evidence type="ECO:0000256" key="1">
    <source>
        <dbReference type="SAM" id="Phobius"/>
    </source>
</evidence>
<name>A0A398CQ73_9BACL</name>
<evidence type="ECO:0008006" key="4">
    <source>
        <dbReference type="Google" id="ProtNLM"/>
    </source>
</evidence>
<feature type="transmembrane region" description="Helical" evidence="1">
    <location>
        <begin position="156"/>
        <end position="174"/>
    </location>
</feature>
<accession>A0A398CQ73</accession>
<dbReference type="RefSeq" id="WP_119151834.1">
    <property type="nucleotide sequence ID" value="NZ_JBHSOV010000032.1"/>
</dbReference>
<dbReference type="EMBL" id="QXJM01000040">
    <property type="protein sequence ID" value="RIE01581.1"/>
    <property type="molecule type" value="Genomic_DNA"/>
</dbReference>
<feature type="transmembrane region" description="Helical" evidence="1">
    <location>
        <begin position="20"/>
        <end position="41"/>
    </location>
</feature>
<evidence type="ECO:0000313" key="3">
    <source>
        <dbReference type="Proteomes" id="UP000266340"/>
    </source>
</evidence>
<sequence length="220" mass="24260">MKLVKTRISLSNKAVIRIGFLYLFTSLCILCSNMIDIWILDDDLLTNDSFPDILYTTFNLMGFFGLILGLFALFIIHHKDLGKLGYACYILAALGTMLYAGDAWFEAFVIPFLSDEMPGLKDIDPGISLMVGIVITFLTFSIGWITVGVSAFRVGLIPKWISSLIIIGGIFGFRALTPPYFVPLAIAVGAMGVWFLRSKSFTNNLAEISNDTGEVSMVDI</sequence>
<comment type="caution">
    <text evidence="2">The sequence shown here is derived from an EMBL/GenBank/DDBJ whole genome shotgun (WGS) entry which is preliminary data.</text>
</comment>
<gene>
    <name evidence="2" type="ORF">D3H35_24865</name>
</gene>
<feature type="transmembrane region" description="Helical" evidence="1">
    <location>
        <begin position="88"/>
        <end position="114"/>
    </location>
</feature>
<keyword evidence="3" id="KW-1185">Reference proteome</keyword>
<evidence type="ECO:0000313" key="2">
    <source>
        <dbReference type="EMBL" id="RIE01581.1"/>
    </source>
</evidence>
<organism evidence="2 3">
    <name type="scientific">Cohnella faecalis</name>
    <dbReference type="NCBI Taxonomy" id="2315694"/>
    <lineage>
        <taxon>Bacteria</taxon>
        <taxon>Bacillati</taxon>
        <taxon>Bacillota</taxon>
        <taxon>Bacilli</taxon>
        <taxon>Bacillales</taxon>
        <taxon>Paenibacillaceae</taxon>
        <taxon>Cohnella</taxon>
    </lineage>
</organism>
<proteinExistence type="predicted"/>
<feature type="transmembrane region" description="Helical" evidence="1">
    <location>
        <begin position="53"/>
        <end position="76"/>
    </location>
</feature>
<dbReference type="Proteomes" id="UP000266340">
    <property type="component" value="Unassembled WGS sequence"/>
</dbReference>
<reference evidence="2 3" key="1">
    <citation type="submission" date="2018-09" db="EMBL/GenBank/DDBJ databases">
        <title>Cohnella cavernae sp. nov., isolated from a karst cave.</title>
        <authorList>
            <person name="Zhu H."/>
        </authorList>
    </citation>
    <scope>NUCLEOTIDE SEQUENCE [LARGE SCALE GENOMIC DNA]</scope>
    <source>
        <strain evidence="2 3">K2E09-144</strain>
    </source>
</reference>
<dbReference type="AlphaFoldDB" id="A0A398CQ73"/>
<keyword evidence="1" id="KW-0472">Membrane</keyword>
<protein>
    <recommendedName>
        <fullName evidence="4">DUF4386 family protein</fullName>
    </recommendedName>
</protein>
<keyword evidence="1" id="KW-1133">Transmembrane helix</keyword>
<feature type="transmembrane region" description="Helical" evidence="1">
    <location>
        <begin position="126"/>
        <end position="149"/>
    </location>
</feature>
<dbReference type="OrthoDB" id="4932280at2"/>
<feature type="transmembrane region" description="Helical" evidence="1">
    <location>
        <begin position="180"/>
        <end position="196"/>
    </location>
</feature>